<keyword evidence="17" id="KW-1185">Reference proteome</keyword>
<dbReference type="InterPro" id="IPR017927">
    <property type="entry name" value="FAD-bd_FR_type"/>
</dbReference>
<gene>
    <name evidence="16" type="ORF">BCR42DRAFT_484264</name>
</gene>
<dbReference type="STRING" id="90262.A0A1X2I605"/>
<dbReference type="GO" id="GO:0010181">
    <property type="term" value="F:FMN binding"/>
    <property type="evidence" value="ECO:0007669"/>
    <property type="project" value="TreeGrafter"/>
</dbReference>
<dbReference type="InterPro" id="IPR023173">
    <property type="entry name" value="NADPH_Cyt_P450_Rdtase_alpha"/>
</dbReference>
<reference evidence="16 17" key="1">
    <citation type="submission" date="2016-07" db="EMBL/GenBank/DDBJ databases">
        <title>Pervasive Adenine N6-methylation of Active Genes in Fungi.</title>
        <authorList>
            <consortium name="DOE Joint Genome Institute"/>
            <person name="Mondo S.J."/>
            <person name="Dannebaum R.O."/>
            <person name="Kuo R.C."/>
            <person name="Labutti K."/>
            <person name="Haridas S."/>
            <person name="Kuo A."/>
            <person name="Salamov A."/>
            <person name="Ahrendt S.R."/>
            <person name="Lipzen A."/>
            <person name="Sullivan W."/>
            <person name="Andreopoulos W.B."/>
            <person name="Clum A."/>
            <person name="Lindquist E."/>
            <person name="Daum C."/>
            <person name="Ramamoorthy G.K."/>
            <person name="Gryganskyi A."/>
            <person name="Culley D."/>
            <person name="Magnuson J.K."/>
            <person name="James T.Y."/>
            <person name="O'Malley M.A."/>
            <person name="Stajich J.E."/>
            <person name="Spatafora J.W."/>
            <person name="Visel A."/>
            <person name="Grigoriev I.V."/>
        </authorList>
    </citation>
    <scope>NUCLEOTIDE SEQUENCE [LARGE SCALE GENOMIC DNA]</scope>
    <source>
        <strain evidence="16 17">NRRL 1336</strain>
    </source>
</reference>
<dbReference type="Gene3D" id="3.40.920.10">
    <property type="entry name" value="Pyruvate-ferredoxin oxidoreductase, PFOR, domain III"/>
    <property type="match status" value="1"/>
</dbReference>
<sequence>MFASTALIAALVKSQFPTNNAHDQLSAKTIEKVAASLTTETVAGLDYDNDASSTTGSQTTIVDESAGIRLQSRIANVLLRLFQDNAEEKTRLINVHHAIDYITYALSDIVFVYPGTAASSGAGYLGQDLFQWASSSSPILNANGQSVKVVAMETREGALQAVQGALEQQDGVKATVLTSTQALYSMIPNIHRLASQRVPVVFNVAAHTVDQDLVSHSHVDSVLAARQSGAVLLASTTVQEAHDFSVVAHILAHSLGLPVIHYFDGTLVNDYQKATLLSYSSLSQRIKNNNGASAESVLESFNYKAFNYQGDEKAETVLVTLAAGSTGLSTAVAAGGADSGLGLLQVRLYRPWNETAFLQALPATARRVVVLEEGDGLFAFNGCLYLDVAAAIRFGDFDGARPRVVTAQAPSFKHLKSSHLSLLAQRATSTSFVDLLADEFTTAAASDNEDLEHKNIFGASFWDIDQDGSVAAASHLAQLIHGQDVQQPTTYRVARDAFRLGGTVTNTKLVSNTTDLCHKSDYVAIHNVALVKEYNILGSAVKKAKVLLHGPWKHGDEIEAHLTNEFKLALTQLDIGLYTLDAARIAEEQGLHAKSTHLVYEAAFLLLNTPQVDAVGVLTGIYEEVGVTEQQQRLDGAGEDKRDLRTLVTDVVAAVQGGLTHVELLPPWTILEINDTVLPLAPVDRAAGLVDSSADDSDVDTLAGGDEQGSAGEVTNWHKAAWQLMFNDVYGTQDKIRPDLHEDTYLVKLTENRRLTPSSYDRNVFHLEFDTTESDLKYNLGDALGVHGVNDSDEVKAFIKWYGLNENDVVLVPLGDSGKLESRTVFQIFSQVLDIFGRPSKKFYEALAEAATDPKEKEQLLYLVSSEGKEDFKKRVDETVTYEDLLREFTSAKPALEHLVHMVAPIKPRHYSIASSQKMHANSVHLLVVAVEWVNSAGKARYGQCTRYLANLAVGANVTVSIKPSVMKLPPLDSQPVIMAGLGTGMAPFRAFIQERYLAKKAGKDVGPVVLYFGSRNRGNEYLYGEELEAYHQDGVLSRMGLAFSRDQKEKIYIQHKMKEDAEMLHDYLINKNGHFYLCGPTWPCGDIKDAVVYGLNTFGGIDEKVASDLIEEWKEKERYILEVY</sequence>
<evidence type="ECO:0000256" key="8">
    <source>
        <dbReference type="ARBA" id="ARBA00022827"/>
    </source>
</evidence>
<dbReference type="CDD" id="cd07034">
    <property type="entry name" value="TPP_PYR_PFOR_IOR-alpha_like"/>
    <property type="match status" value="1"/>
</dbReference>
<accession>A0A1X2I605</accession>
<comment type="function">
    <text evidence="13">This enzyme catalyzes the 6-electron reduction of sulfite to sulfide. This is one of several activities required for the biosynthesis of L-cysteine from sulfate.</text>
</comment>
<keyword evidence="11" id="KW-0560">Oxidoreductase</keyword>
<dbReference type="InterPro" id="IPR017938">
    <property type="entry name" value="Riboflavin_synthase-like_b-brl"/>
</dbReference>
<dbReference type="EMBL" id="MCGE01000026">
    <property type="protein sequence ID" value="ORZ09928.1"/>
    <property type="molecule type" value="Genomic_DNA"/>
</dbReference>
<evidence type="ECO:0000256" key="13">
    <source>
        <dbReference type="ARBA" id="ARBA00059320"/>
    </source>
</evidence>
<keyword evidence="7" id="KW-0288">FMN</keyword>
<evidence type="ECO:0000256" key="5">
    <source>
        <dbReference type="ARBA" id="ARBA00022448"/>
    </source>
</evidence>
<proteinExistence type="predicted"/>
<dbReference type="InterPro" id="IPR039261">
    <property type="entry name" value="FNR_nucleotide-bd"/>
</dbReference>
<evidence type="ECO:0000256" key="1">
    <source>
        <dbReference type="ARBA" id="ARBA00001917"/>
    </source>
</evidence>
<dbReference type="InterPro" id="IPR002880">
    <property type="entry name" value="Pyrv_Fd/Flavodoxin_OxRdtase_N"/>
</dbReference>
<evidence type="ECO:0000256" key="7">
    <source>
        <dbReference type="ARBA" id="ARBA00022643"/>
    </source>
</evidence>
<evidence type="ECO:0000256" key="2">
    <source>
        <dbReference type="ARBA" id="ARBA00001974"/>
    </source>
</evidence>
<keyword evidence="6" id="KW-0285">Flavoprotein</keyword>
<feature type="domain" description="FAD-binding FR-type" evidence="15">
    <location>
        <begin position="742"/>
        <end position="971"/>
    </location>
</feature>
<dbReference type="GO" id="GO:0004783">
    <property type="term" value="F:sulfite reductase (NADPH) activity"/>
    <property type="evidence" value="ECO:0007669"/>
    <property type="project" value="UniProtKB-EC"/>
</dbReference>
<dbReference type="Pfam" id="PF01855">
    <property type="entry name" value="POR_N"/>
    <property type="match status" value="1"/>
</dbReference>
<dbReference type="PANTHER" id="PTHR19384">
    <property type="entry name" value="NITRIC OXIDE SYNTHASE-RELATED"/>
    <property type="match status" value="1"/>
</dbReference>
<dbReference type="EC" id="1.8.1.2" evidence="4"/>
<dbReference type="InterPro" id="IPR009014">
    <property type="entry name" value="Transketo_C/PFOR_II"/>
</dbReference>
<dbReference type="InterPro" id="IPR003097">
    <property type="entry name" value="CysJ-like_FAD-binding"/>
</dbReference>
<evidence type="ECO:0000256" key="11">
    <source>
        <dbReference type="ARBA" id="ARBA00023002"/>
    </source>
</evidence>
<comment type="pathway">
    <text evidence="3">Sulfur metabolism; hydrogen sulfide biosynthesis; hydrogen sulfide from sulfite (NADPH route): step 1/1.</text>
</comment>
<evidence type="ECO:0000256" key="14">
    <source>
        <dbReference type="SAM" id="MobiDB-lite"/>
    </source>
</evidence>
<keyword evidence="5" id="KW-0813">Transport</keyword>
<dbReference type="SUPFAM" id="SSF52343">
    <property type="entry name" value="Ferredoxin reductase-like, C-terminal NADP-linked domain"/>
    <property type="match status" value="1"/>
</dbReference>
<dbReference type="Gene3D" id="2.40.30.10">
    <property type="entry name" value="Translation factors"/>
    <property type="match status" value="1"/>
</dbReference>
<dbReference type="PANTHER" id="PTHR19384:SF109">
    <property type="entry name" value="SULFITE REDUCTASE [NADPH] FLAVOPROTEIN COMPONENT"/>
    <property type="match status" value="1"/>
</dbReference>
<comment type="cofactor">
    <cofactor evidence="2">
        <name>FAD</name>
        <dbReference type="ChEBI" id="CHEBI:57692"/>
    </cofactor>
</comment>
<dbReference type="OrthoDB" id="1856718at2759"/>
<dbReference type="InterPro" id="IPR029061">
    <property type="entry name" value="THDP-binding"/>
</dbReference>
<comment type="cofactor">
    <cofactor evidence="1">
        <name>FMN</name>
        <dbReference type="ChEBI" id="CHEBI:58210"/>
    </cofactor>
</comment>
<feature type="region of interest" description="Disordered" evidence="14">
    <location>
        <begin position="691"/>
        <end position="711"/>
    </location>
</feature>
<evidence type="ECO:0000256" key="12">
    <source>
        <dbReference type="ARBA" id="ARBA00052219"/>
    </source>
</evidence>
<evidence type="ECO:0000256" key="9">
    <source>
        <dbReference type="ARBA" id="ARBA00022857"/>
    </source>
</evidence>
<dbReference type="SUPFAM" id="SSF52922">
    <property type="entry name" value="TK C-terminal domain-like"/>
    <property type="match status" value="1"/>
</dbReference>
<dbReference type="PROSITE" id="PS51384">
    <property type="entry name" value="FAD_FR"/>
    <property type="match status" value="1"/>
</dbReference>
<dbReference type="InterPro" id="IPR001433">
    <property type="entry name" value="OxRdtase_FAD/NAD-bd"/>
</dbReference>
<evidence type="ECO:0000313" key="17">
    <source>
        <dbReference type="Proteomes" id="UP000193560"/>
    </source>
</evidence>
<dbReference type="Gene3D" id="3.40.50.80">
    <property type="entry name" value="Nucleotide-binding domain of ferredoxin-NADP reductase (FNR) module"/>
    <property type="match status" value="1"/>
</dbReference>
<dbReference type="InterPro" id="IPR002869">
    <property type="entry name" value="Pyrv_flavodox_OxRed_cen"/>
</dbReference>
<evidence type="ECO:0000256" key="3">
    <source>
        <dbReference type="ARBA" id="ARBA00004774"/>
    </source>
</evidence>
<organism evidence="16 17">
    <name type="scientific">Absidia repens</name>
    <dbReference type="NCBI Taxonomy" id="90262"/>
    <lineage>
        <taxon>Eukaryota</taxon>
        <taxon>Fungi</taxon>
        <taxon>Fungi incertae sedis</taxon>
        <taxon>Mucoromycota</taxon>
        <taxon>Mucoromycotina</taxon>
        <taxon>Mucoromycetes</taxon>
        <taxon>Mucorales</taxon>
        <taxon>Cunninghamellaceae</taxon>
        <taxon>Absidia</taxon>
    </lineage>
</organism>
<dbReference type="CDD" id="cd06207">
    <property type="entry name" value="CyPoR_like"/>
    <property type="match status" value="1"/>
</dbReference>
<comment type="catalytic activity">
    <reaction evidence="12">
        <text>hydrogen sulfide + 3 NADP(+) + 3 H2O = sulfite + 3 NADPH + 4 H(+)</text>
        <dbReference type="Rhea" id="RHEA:13801"/>
        <dbReference type="ChEBI" id="CHEBI:15377"/>
        <dbReference type="ChEBI" id="CHEBI:15378"/>
        <dbReference type="ChEBI" id="CHEBI:17359"/>
        <dbReference type="ChEBI" id="CHEBI:29919"/>
        <dbReference type="ChEBI" id="CHEBI:57783"/>
        <dbReference type="ChEBI" id="CHEBI:58349"/>
        <dbReference type="EC" id="1.8.1.2"/>
    </reaction>
</comment>
<dbReference type="Pfam" id="PF00667">
    <property type="entry name" value="FAD_binding_1"/>
    <property type="match status" value="1"/>
</dbReference>
<dbReference type="PRINTS" id="PR00371">
    <property type="entry name" value="FPNCR"/>
</dbReference>
<keyword evidence="10" id="KW-0249">Electron transport</keyword>
<keyword evidence="9" id="KW-0521">NADP</keyword>
<protein>
    <recommendedName>
        <fullName evidence="4">assimilatory sulfite reductase (NADPH)</fullName>
        <ecNumber evidence="4">1.8.1.2</ecNumber>
    </recommendedName>
</protein>
<evidence type="ECO:0000256" key="10">
    <source>
        <dbReference type="ARBA" id="ARBA00022982"/>
    </source>
</evidence>
<keyword evidence="8" id="KW-0274">FAD</keyword>
<dbReference type="Gene3D" id="3.40.50.970">
    <property type="match status" value="1"/>
</dbReference>
<dbReference type="GO" id="GO:0005829">
    <property type="term" value="C:cytosol"/>
    <property type="evidence" value="ECO:0007669"/>
    <property type="project" value="TreeGrafter"/>
</dbReference>
<dbReference type="Pfam" id="PF00175">
    <property type="entry name" value="NAD_binding_1"/>
    <property type="match status" value="1"/>
</dbReference>
<evidence type="ECO:0000256" key="6">
    <source>
        <dbReference type="ARBA" id="ARBA00022630"/>
    </source>
</evidence>
<dbReference type="GO" id="GO:0050660">
    <property type="term" value="F:flavin adenine dinucleotide binding"/>
    <property type="evidence" value="ECO:0007669"/>
    <property type="project" value="TreeGrafter"/>
</dbReference>
<evidence type="ECO:0000256" key="4">
    <source>
        <dbReference type="ARBA" id="ARBA00012604"/>
    </source>
</evidence>
<dbReference type="FunFam" id="1.20.990.10:FF:000010">
    <property type="entry name" value="Sulfite reductase [NADPH] flavoprotein component"/>
    <property type="match status" value="1"/>
</dbReference>
<comment type="caution">
    <text evidence="16">The sequence shown here is derived from an EMBL/GenBank/DDBJ whole genome shotgun (WGS) entry which is preliminary data.</text>
</comment>
<dbReference type="Proteomes" id="UP000193560">
    <property type="component" value="Unassembled WGS sequence"/>
</dbReference>
<dbReference type="SUPFAM" id="SSF52518">
    <property type="entry name" value="Thiamin diphosphate-binding fold (THDP-binding)"/>
    <property type="match status" value="1"/>
</dbReference>
<evidence type="ECO:0000259" key="15">
    <source>
        <dbReference type="PROSITE" id="PS51384"/>
    </source>
</evidence>
<dbReference type="Gene3D" id="3.40.50.920">
    <property type="match status" value="1"/>
</dbReference>
<dbReference type="SUPFAM" id="SSF53323">
    <property type="entry name" value="Pyruvate-ferredoxin oxidoreductase, PFOR, domain III"/>
    <property type="match status" value="1"/>
</dbReference>
<evidence type="ECO:0000313" key="16">
    <source>
        <dbReference type="EMBL" id="ORZ09928.1"/>
    </source>
</evidence>
<dbReference type="AlphaFoldDB" id="A0A1X2I605"/>
<dbReference type="Gene3D" id="1.20.990.10">
    <property type="entry name" value="NADPH-cytochrome p450 Reductase, Chain A, domain 3"/>
    <property type="match status" value="1"/>
</dbReference>
<dbReference type="InterPro" id="IPR001709">
    <property type="entry name" value="Flavoprot_Pyr_Nucl_cyt_Rdtase"/>
</dbReference>
<dbReference type="SUPFAM" id="SSF63380">
    <property type="entry name" value="Riboflavin synthase domain-like"/>
    <property type="match status" value="1"/>
</dbReference>
<name>A0A1X2I605_9FUNG</name>